<dbReference type="HOGENOM" id="CLU_037628_6_1_11"/>
<feature type="compositionally biased region" description="Basic residues" evidence="4">
    <location>
        <begin position="21"/>
        <end position="35"/>
    </location>
</feature>
<dbReference type="EMBL" id="CP001736">
    <property type="protein sequence ID" value="ADB29379.1"/>
    <property type="molecule type" value="Genomic_DNA"/>
</dbReference>
<protein>
    <submittedName>
        <fullName evidence="6">Transcriptional regulator, LacI family</fullName>
    </submittedName>
</protein>
<dbReference type="STRING" id="479435.Kfla_0255"/>
<dbReference type="Pfam" id="PF13377">
    <property type="entry name" value="Peripla_BP_3"/>
    <property type="match status" value="1"/>
</dbReference>
<dbReference type="Gene3D" id="3.40.50.2300">
    <property type="match status" value="2"/>
</dbReference>
<dbReference type="InterPro" id="IPR000843">
    <property type="entry name" value="HTH_LacI"/>
</dbReference>
<evidence type="ECO:0000256" key="1">
    <source>
        <dbReference type="ARBA" id="ARBA00023015"/>
    </source>
</evidence>
<evidence type="ECO:0000256" key="2">
    <source>
        <dbReference type="ARBA" id="ARBA00023125"/>
    </source>
</evidence>
<keyword evidence="2" id="KW-0238">DNA-binding</keyword>
<dbReference type="InterPro" id="IPR028082">
    <property type="entry name" value="Peripla_BP_I"/>
</dbReference>
<feature type="region of interest" description="Disordered" evidence="4">
    <location>
        <begin position="1"/>
        <end position="38"/>
    </location>
</feature>
<evidence type="ECO:0000256" key="4">
    <source>
        <dbReference type="SAM" id="MobiDB-lite"/>
    </source>
</evidence>
<reference evidence="6 7" key="2">
    <citation type="journal article" date="2010" name="Stand. Genomic Sci.">
        <title>Complete genome sequence of Kribbella flavida type strain (IFO 14399).</title>
        <authorList>
            <person name="Pukall R."/>
            <person name="Lapidus A."/>
            <person name="Glavina Del Rio T."/>
            <person name="Copeland A."/>
            <person name="Tice H."/>
            <person name="Cheng J.-F."/>
            <person name="Lucas S."/>
            <person name="Chen F."/>
            <person name="Nolan M."/>
            <person name="LaButti K."/>
            <person name="Pati A."/>
            <person name="Ivanova N."/>
            <person name="Mavrommatis K."/>
            <person name="Mikhailova N."/>
            <person name="Pitluck S."/>
            <person name="Bruce D."/>
            <person name="Goodwin L."/>
            <person name="Land M."/>
            <person name="Hauser L."/>
            <person name="Chang Y.-J."/>
            <person name="Jeffries C.D."/>
            <person name="Chen A."/>
            <person name="Palaniappan K."/>
            <person name="Chain P."/>
            <person name="Rohde M."/>
            <person name="Goeker M."/>
            <person name="Bristow J."/>
            <person name="Eisen J.A."/>
            <person name="Markowitz V."/>
            <person name="Hugenholtz P."/>
            <person name="Kyrpides N.C."/>
            <person name="Klenk H.-P."/>
            <person name="Brettin T."/>
        </authorList>
    </citation>
    <scope>NUCLEOTIDE SEQUENCE [LARGE SCALE GENOMIC DNA]</scope>
    <source>
        <strain evidence="7">DSM 17836 / JCM 10339 / NBRC 14399</strain>
    </source>
</reference>
<dbReference type="Pfam" id="PF00356">
    <property type="entry name" value="LacI"/>
    <property type="match status" value="1"/>
</dbReference>
<organism evidence="6 7">
    <name type="scientific">Kribbella flavida (strain DSM 17836 / JCM 10339 / NBRC 14399)</name>
    <dbReference type="NCBI Taxonomy" id="479435"/>
    <lineage>
        <taxon>Bacteria</taxon>
        <taxon>Bacillati</taxon>
        <taxon>Actinomycetota</taxon>
        <taxon>Actinomycetes</taxon>
        <taxon>Propionibacteriales</taxon>
        <taxon>Kribbellaceae</taxon>
        <taxon>Kribbella</taxon>
    </lineage>
</organism>
<keyword evidence="3" id="KW-0804">Transcription</keyword>
<dbReference type="GO" id="GO:0000976">
    <property type="term" value="F:transcription cis-regulatory region binding"/>
    <property type="evidence" value="ECO:0007669"/>
    <property type="project" value="TreeGrafter"/>
</dbReference>
<sequence>MPAGASRTTAGELPETGTTGRRTRVAGKPAARNRSRGAAGVKDVAAAAGVSLGTVSNVLNRPEMVSPATRAKVEAAMESLGFVRNESARQLRAGSSRIVAYLMLDAGNPFFTDVARGVEEAAREAGLSVFLCNSNEDAGREADYLDLLEQQRVQGVLITPIDPHSSRIATLPLRGTPVVVVDRSLDDAQHCSVAVDDVLGGEVALTHLIELGHERVAFVGGPNTIGQVTDRREGARNALEEAGLPAENLVELTTAALTVAEGRGAGQRLAGLPADRRPTAAFCANDLLALGLLQQCVSLGLRVPEDLAIVGYDDIEFAAAAAVPLTSVRQPRQLLGKTAAELLLDESSNPDHEHQRVTFTPELVVRTSTRGKTSR</sequence>
<dbReference type="KEGG" id="kfl:Kfla_0255"/>
<dbReference type="PROSITE" id="PS50932">
    <property type="entry name" value="HTH_LACI_2"/>
    <property type="match status" value="1"/>
</dbReference>
<dbReference type="CDD" id="cd06293">
    <property type="entry name" value="PBP1_LacI-like"/>
    <property type="match status" value="1"/>
</dbReference>
<dbReference type="AlphaFoldDB" id="D2PT63"/>
<dbReference type="PROSITE" id="PS00356">
    <property type="entry name" value="HTH_LACI_1"/>
    <property type="match status" value="1"/>
</dbReference>
<dbReference type="SUPFAM" id="SSF53822">
    <property type="entry name" value="Periplasmic binding protein-like I"/>
    <property type="match status" value="1"/>
</dbReference>
<dbReference type="SMART" id="SM00354">
    <property type="entry name" value="HTH_LACI"/>
    <property type="match status" value="1"/>
</dbReference>
<dbReference type="RefSeq" id="WP_012917936.1">
    <property type="nucleotide sequence ID" value="NC_013729.1"/>
</dbReference>
<evidence type="ECO:0000259" key="5">
    <source>
        <dbReference type="PROSITE" id="PS50932"/>
    </source>
</evidence>
<dbReference type="InterPro" id="IPR010982">
    <property type="entry name" value="Lambda_DNA-bd_dom_sf"/>
</dbReference>
<keyword evidence="7" id="KW-1185">Reference proteome</keyword>
<proteinExistence type="predicted"/>
<dbReference type="InterPro" id="IPR046335">
    <property type="entry name" value="LacI/GalR-like_sensor"/>
</dbReference>
<gene>
    <name evidence="6" type="ordered locus">Kfla_0255</name>
</gene>
<name>D2PT63_KRIFD</name>
<dbReference type="CDD" id="cd01392">
    <property type="entry name" value="HTH_LacI"/>
    <property type="match status" value="1"/>
</dbReference>
<dbReference type="PANTHER" id="PTHR30146:SF109">
    <property type="entry name" value="HTH-TYPE TRANSCRIPTIONAL REGULATOR GALS"/>
    <property type="match status" value="1"/>
</dbReference>
<dbReference type="PANTHER" id="PTHR30146">
    <property type="entry name" value="LACI-RELATED TRANSCRIPTIONAL REPRESSOR"/>
    <property type="match status" value="1"/>
</dbReference>
<dbReference type="SUPFAM" id="SSF47413">
    <property type="entry name" value="lambda repressor-like DNA-binding domains"/>
    <property type="match status" value="1"/>
</dbReference>
<keyword evidence="1" id="KW-0805">Transcription regulation</keyword>
<accession>D2PT63</accession>
<reference evidence="7" key="1">
    <citation type="submission" date="2009-09" db="EMBL/GenBank/DDBJ databases">
        <title>The complete genome of Kribbella flavida DSM 17836.</title>
        <authorList>
            <consortium name="US DOE Joint Genome Institute (JGI-PGF)"/>
            <person name="Lucas S."/>
            <person name="Copeland A."/>
            <person name="Lapidus A."/>
            <person name="Glavina del Rio T."/>
            <person name="Dalin E."/>
            <person name="Tice H."/>
            <person name="Bruce D."/>
            <person name="Goodwin L."/>
            <person name="Pitluck S."/>
            <person name="Kyrpides N."/>
            <person name="Mavromatis K."/>
            <person name="Ivanova N."/>
            <person name="Saunders E."/>
            <person name="Brettin T."/>
            <person name="Detter J.C."/>
            <person name="Han C."/>
            <person name="Larimer F."/>
            <person name="Land M."/>
            <person name="Hauser L."/>
            <person name="Markowitz V."/>
            <person name="Cheng J.-F."/>
            <person name="Hugenholtz P."/>
            <person name="Woyke T."/>
            <person name="Wu D."/>
            <person name="Pukall R."/>
            <person name="Klenk H.-P."/>
            <person name="Eisen J.A."/>
        </authorList>
    </citation>
    <scope>NUCLEOTIDE SEQUENCE [LARGE SCALE GENOMIC DNA]</scope>
    <source>
        <strain evidence="7">DSM 17836 / JCM 10339 / NBRC 14399</strain>
    </source>
</reference>
<dbReference type="GO" id="GO:0003700">
    <property type="term" value="F:DNA-binding transcription factor activity"/>
    <property type="evidence" value="ECO:0007669"/>
    <property type="project" value="TreeGrafter"/>
</dbReference>
<evidence type="ECO:0000256" key="3">
    <source>
        <dbReference type="ARBA" id="ARBA00023163"/>
    </source>
</evidence>
<dbReference type="eggNOG" id="COG1609">
    <property type="taxonomic scope" value="Bacteria"/>
</dbReference>
<evidence type="ECO:0000313" key="7">
    <source>
        <dbReference type="Proteomes" id="UP000007967"/>
    </source>
</evidence>
<evidence type="ECO:0000313" key="6">
    <source>
        <dbReference type="EMBL" id="ADB29379.1"/>
    </source>
</evidence>
<dbReference type="Proteomes" id="UP000007967">
    <property type="component" value="Chromosome"/>
</dbReference>
<feature type="domain" description="HTH lacI-type" evidence="5">
    <location>
        <begin position="39"/>
        <end position="93"/>
    </location>
</feature>
<dbReference type="Gene3D" id="1.10.260.40">
    <property type="entry name" value="lambda repressor-like DNA-binding domains"/>
    <property type="match status" value="1"/>
</dbReference>